<feature type="transmembrane region" description="Helical" evidence="10">
    <location>
        <begin position="660"/>
        <end position="686"/>
    </location>
</feature>
<gene>
    <name evidence="12" type="ORF">NITHO_3830002</name>
</gene>
<dbReference type="PANTHER" id="PTHR42861">
    <property type="entry name" value="CALCIUM-TRANSPORTING ATPASE"/>
    <property type="match status" value="1"/>
</dbReference>
<keyword evidence="7 10" id="KW-1133">Transmembrane helix</keyword>
<dbReference type="Pfam" id="PF00689">
    <property type="entry name" value="Cation_ATPase_C"/>
    <property type="match status" value="1"/>
</dbReference>
<reference evidence="12 13" key="1">
    <citation type="journal article" date="2012" name="ISME J.">
        <title>Nitrification expanded: discovery, physiology and genomics of a nitrite-oxidizing bacterium from the phylum Chloroflexi.</title>
        <authorList>
            <person name="Sorokin D.Y."/>
            <person name="Lucker S."/>
            <person name="Vejmelkova D."/>
            <person name="Kostrikina N.A."/>
            <person name="Kleerebezem R."/>
            <person name="Rijpstra W.I."/>
            <person name="Damste J.S."/>
            <person name="Le Paslier D."/>
            <person name="Muyzer G."/>
            <person name="Wagner M."/>
            <person name="van Loosdrecht M.C."/>
            <person name="Daims H."/>
        </authorList>
    </citation>
    <scope>NUCLEOTIDE SEQUENCE [LARGE SCALE GENOMIC DNA]</scope>
    <source>
        <strain evidence="13">none</strain>
    </source>
</reference>
<evidence type="ECO:0000256" key="3">
    <source>
        <dbReference type="ARBA" id="ARBA00022692"/>
    </source>
</evidence>
<dbReference type="SUPFAM" id="SSF81653">
    <property type="entry name" value="Calcium ATPase, transduction domain A"/>
    <property type="match status" value="1"/>
</dbReference>
<dbReference type="Gene3D" id="3.40.1110.10">
    <property type="entry name" value="Calcium-transporting ATPase, cytoplasmic domain N"/>
    <property type="match status" value="2"/>
</dbReference>
<dbReference type="SFLD" id="SFLDS00003">
    <property type="entry name" value="Haloacid_Dehalogenase"/>
    <property type="match status" value="1"/>
</dbReference>
<keyword evidence="13" id="KW-1185">Reference proteome</keyword>
<feature type="transmembrane region" description="Helical" evidence="10">
    <location>
        <begin position="799"/>
        <end position="820"/>
    </location>
</feature>
<feature type="region of interest" description="Disordered" evidence="9">
    <location>
        <begin position="1"/>
        <end position="20"/>
    </location>
</feature>
<dbReference type="InterPro" id="IPR018303">
    <property type="entry name" value="ATPase_P-typ_P_site"/>
</dbReference>
<dbReference type="GO" id="GO:0005524">
    <property type="term" value="F:ATP binding"/>
    <property type="evidence" value="ECO:0007669"/>
    <property type="project" value="UniProtKB-KW"/>
</dbReference>
<dbReference type="InterPro" id="IPR023299">
    <property type="entry name" value="ATPase_P-typ_cyto_dom_N"/>
</dbReference>
<dbReference type="InterPro" id="IPR023214">
    <property type="entry name" value="HAD_sf"/>
</dbReference>
<feature type="transmembrane region" description="Helical" evidence="10">
    <location>
        <begin position="275"/>
        <end position="301"/>
    </location>
</feature>
<name>I4EJ51_9BACT</name>
<keyword evidence="4" id="KW-0547">Nucleotide-binding</keyword>
<dbReference type="Gene3D" id="2.70.150.10">
    <property type="entry name" value="Calcium-transporting ATPase, cytoplasmic transduction domain A"/>
    <property type="match status" value="1"/>
</dbReference>
<protein>
    <submittedName>
        <fullName evidence="12">ATPase, P-type (Transporting), HAD superfamily,subfamily IC</fullName>
        <ecNumber evidence="12">3.6.3.8</ecNumber>
    </submittedName>
</protein>
<dbReference type="AlphaFoldDB" id="I4EJ51"/>
<feature type="compositionally biased region" description="Polar residues" evidence="9">
    <location>
        <begin position="1"/>
        <end position="10"/>
    </location>
</feature>
<dbReference type="Proteomes" id="UP000004221">
    <property type="component" value="Unassembled WGS sequence"/>
</dbReference>
<evidence type="ECO:0000256" key="6">
    <source>
        <dbReference type="ARBA" id="ARBA00022967"/>
    </source>
</evidence>
<dbReference type="NCBIfam" id="TIGR01494">
    <property type="entry name" value="ATPase_P-type"/>
    <property type="match status" value="2"/>
</dbReference>
<dbReference type="GO" id="GO:0016887">
    <property type="term" value="F:ATP hydrolysis activity"/>
    <property type="evidence" value="ECO:0007669"/>
    <property type="project" value="InterPro"/>
</dbReference>
<keyword evidence="6" id="KW-1278">Translocase</keyword>
<dbReference type="EC" id="3.6.3.8" evidence="12"/>
<dbReference type="Pfam" id="PF00702">
    <property type="entry name" value="Hydrolase"/>
    <property type="match status" value="1"/>
</dbReference>
<dbReference type="Gene3D" id="1.20.1110.10">
    <property type="entry name" value="Calcium-transporting ATPase, transmembrane domain"/>
    <property type="match status" value="2"/>
</dbReference>
<dbReference type="EMBL" id="CAGS01000316">
    <property type="protein sequence ID" value="CCF84713.1"/>
    <property type="molecule type" value="Genomic_DNA"/>
</dbReference>
<accession>I4EJ51</accession>
<dbReference type="Pfam" id="PF00122">
    <property type="entry name" value="E1-E2_ATPase"/>
    <property type="match status" value="1"/>
</dbReference>
<evidence type="ECO:0000256" key="10">
    <source>
        <dbReference type="SAM" id="Phobius"/>
    </source>
</evidence>
<dbReference type="Pfam" id="PF00690">
    <property type="entry name" value="Cation_ATPase_N"/>
    <property type="match status" value="1"/>
</dbReference>
<dbReference type="InterPro" id="IPR044492">
    <property type="entry name" value="P_typ_ATPase_HD_dom"/>
</dbReference>
<dbReference type="RefSeq" id="WP_008479082.1">
    <property type="nucleotide sequence ID" value="NZ_CAGS01000316.1"/>
</dbReference>
<keyword evidence="5" id="KW-0067">ATP-binding</keyword>
<feature type="transmembrane region" description="Helical" evidence="10">
    <location>
        <begin position="733"/>
        <end position="753"/>
    </location>
</feature>
<dbReference type="InterPro" id="IPR004014">
    <property type="entry name" value="ATPase_P-typ_cation-transptr_N"/>
</dbReference>
<feature type="transmembrane region" description="Helical" evidence="10">
    <location>
        <begin position="249"/>
        <end position="269"/>
    </location>
</feature>
<evidence type="ECO:0000256" key="1">
    <source>
        <dbReference type="ARBA" id="ARBA00004141"/>
    </source>
</evidence>
<dbReference type="FunFam" id="3.40.50.1000:FF:000028">
    <property type="entry name" value="Calcium-transporting P-type ATPase, putative"/>
    <property type="match status" value="1"/>
</dbReference>
<dbReference type="InterPro" id="IPR008250">
    <property type="entry name" value="ATPase_P-typ_transduc_dom_A_sf"/>
</dbReference>
<evidence type="ECO:0000256" key="8">
    <source>
        <dbReference type="ARBA" id="ARBA00023136"/>
    </source>
</evidence>
<evidence type="ECO:0000313" key="13">
    <source>
        <dbReference type="Proteomes" id="UP000004221"/>
    </source>
</evidence>
<feature type="transmembrane region" description="Helical" evidence="10">
    <location>
        <begin position="832"/>
        <end position="849"/>
    </location>
</feature>
<dbReference type="InterPro" id="IPR059000">
    <property type="entry name" value="ATPase_P-type_domA"/>
</dbReference>
<evidence type="ECO:0000256" key="7">
    <source>
        <dbReference type="ARBA" id="ARBA00022989"/>
    </source>
</evidence>
<evidence type="ECO:0000256" key="4">
    <source>
        <dbReference type="ARBA" id="ARBA00022741"/>
    </source>
</evidence>
<feature type="domain" description="Cation-transporting P-type ATPase N-terminal" evidence="11">
    <location>
        <begin position="17"/>
        <end position="92"/>
    </location>
</feature>
<keyword evidence="8 10" id="KW-0472">Membrane</keyword>
<dbReference type="InterPro" id="IPR006068">
    <property type="entry name" value="ATPase_P-typ_cation-transptr_C"/>
</dbReference>
<evidence type="ECO:0000256" key="9">
    <source>
        <dbReference type="SAM" id="MobiDB-lite"/>
    </source>
</evidence>
<evidence type="ECO:0000256" key="5">
    <source>
        <dbReference type="ARBA" id="ARBA00022840"/>
    </source>
</evidence>
<dbReference type="SUPFAM" id="SSF81660">
    <property type="entry name" value="Metal cation-transporting ATPase, ATP-binding domain N"/>
    <property type="match status" value="1"/>
</dbReference>
<feature type="transmembrane region" description="Helical" evidence="10">
    <location>
        <begin position="97"/>
        <end position="115"/>
    </location>
</feature>
<sequence length="871" mass="93348">MAPDSYSPNGTGKPPDERPSSATAALVAFAAPNGEHGLSSPEAAARLAEYGPNILVPEQGHVTLAGWLLRPFTDPMVGLLLGAGLIFFVLGDYFDTAIVLIAVVPIALVSLLLEVRAERTLEQLKRLAAPTATVWRDGREMVIPTEDLVPGDLVLLQEGDIIPADGTLVHGARLMVDESALTGESQPVVKDANGDTEGRNLLAGTTLLSGRGISRITETGARTQYGKIGTLVAGIRQAPTQLQRMINRLVWQLTAVGAAFCVGVAAIELAYGHGWIAAVTAAVSLAIAAIPEEFAMVYALYLTLGAWRLSRDRALVRRLAGVETLGSTTVICSDKTGTLTLGRLEVVAVADDTDVTPASEPLSPDARKLVEAAVLACEPNPFDPLDQAILRFAASKGVDVPVLHGKELVQDYPFDPAGKYLSHVWRQHDTCQIAAKGSPEGILERSWAPDSMRKRALEVTRTLAESGLRVIAIARGPLSASSGDRATDEQHLRFLGVIALSDTVRPGVPEAIRECREAGIRVIMITGDYPVTARAIADELHLPYNPRHPVATGDELGRADAGTLKQLVRDVNIFARTRPEQKFQIVEALQAQNQVVAMTGDGVNDAPALRKADIGIAMGRHGTEVARAAATLVLMDDNFATIVNAVRDGRRIFENLRRAFTYLIAFQVPILLLALAIPLVGAPLLLLPVHMVWLELIMHPTASLVFESDPPPEDLMRQPPRKPGAGILTRADAIRPVAIGITLFIGVIALYLLRLTEGASDADARALAMTALMIGQVCMVLTERSPDQPVWRQRLRGNWILPVALVATPLSLLAALYVPFLADILKLAPLSAPDWALAAVVALVTTLWLEPVKAWGERRVEGPGEQTRVAA</sequence>
<organism evidence="12 13">
    <name type="scientific">Nitrolancea hollandica Lb</name>
    <dbReference type="NCBI Taxonomy" id="1129897"/>
    <lineage>
        <taxon>Bacteria</taxon>
        <taxon>Pseudomonadati</taxon>
        <taxon>Thermomicrobiota</taxon>
        <taxon>Thermomicrobia</taxon>
        <taxon>Sphaerobacterales</taxon>
        <taxon>Sphaerobacterineae</taxon>
        <taxon>Sphaerobacteraceae</taxon>
        <taxon>Nitrolancea</taxon>
    </lineage>
</organism>
<dbReference type="SUPFAM" id="SSF81665">
    <property type="entry name" value="Calcium ATPase, transmembrane domain M"/>
    <property type="match status" value="1"/>
</dbReference>
<keyword evidence="3 10" id="KW-0812">Transmembrane</keyword>
<dbReference type="SUPFAM" id="SSF56784">
    <property type="entry name" value="HAD-like"/>
    <property type="match status" value="1"/>
</dbReference>
<dbReference type="InterPro" id="IPR023298">
    <property type="entry name" value="ATPase_P-typ_TM_dom_sf"/>
</dbReference>
<dbReference type="SFLD" id="SFLDF00027">
    <property type="entry name" value="p-type_atpase"/>
    <property type="match status" value="1"/>
</dbReference>
<dbReference type="PRINTS" id="PR00119">
    <property type="entry name" value="CATATPASE"/>
</dbReference>
<dbReference type="GO" id="GO:0016020">
    <property type="term" value="C:membrane"/>
    <property type="evidence" value="ECO:0007669"/>
    <property type="project" value="UniProtKB-SubCell"/>
</dbReference>
<dbReference type="InterPro" id="IPR001757">
    <property type="entry name" value="P_typ_ATPase"/>
</dbReference>
<dbReference type="OrthoDB" id="9760364at2"/>
<comment type="caution">
    <text evidence="12">The sequence shown here is derived from an EMBL/GenBank/DDBJ whole genome shotgun (WGS) entry which is preliminary data.</text>
</comment>
<comment type="similarity">
    <text evidence="2">Belongs to the cation transport ATPase (P-type) (TC 3.A.3) family. Type IIA subfamily.</text>
</comment>
<evidence type="ECO:0000313" key="12">
    <source>
        <dbReference type="EMBL" id="CCF84713.1"/>
    </source>
</evidence>
<dbReference type="SFLD" id="SFLDG00002">
    <property type="entry name" value="C1.7:_P-type_atpase_like"/>
    <property type="match status" value="1"/>
</dbReference>
<dbReference type="InterPro" id="IPR036412">
    <property type="entry name" value="HAD-like_sf"/>
</dbReference>
<proteinExistence type="inferred from homology"/>
<evidence type="ECO:0000259" key="11">
    <source>
        <dbReference type="SMART" id="SM00831"/>
    </source>
</evidence>
<dbReference type="SMART" id="SM00831">
    <property type="entry name" value="Cation_ATPase_N"/>
    <property type="match status" value="1"/>
</dbReference>
<evidence type="ECO:0000256" key="2">
    <source>
        <dbReference type="ARBA" id="ARBA00005675"/>
    </source>
</evidence>
<dbReference type="PROSITE" id="PS00154">
    <property type="entry name" value="ATPASE_E1_E2"/>
    <property type="match status" value="1"/>
</dbReference>
<comment type="subcellular location">
    <subcellularLocation>
        <location evidence="1">Membrane</location>
        <topology evidence="1">Multi-pass membrane protein</topology>
    </subcellularLocation>
</comment>
<feature type="transmembrane region" description="Helical" evidence="10">
    <location>
        <begin position="72"/>
        <end position="91"/>
    </location>
</feature>
<dbReference type="PRINTS" id="PR00120">
    <property type="entry name" value="HATPASE"/>
</dbReference>
<dbReference type="Gene3D" id="3.40.50.1000">
    <property type="entry name" value="HAD superfamily/HAD-like"/>
    <property type="match status" value="2"/>
</dbReference>
<keyword evidence="12" id="KW-0378">Hydrolase</keyword>